<sequence>MELSTQAPSPPAISPATTPSFPASSYLALLPLSSVLVHPRLSLLSSRFQPSRFGLARHHQGMLLHALSIFVFDSCFLIVISLFCTDFNFLRFLVFLFTN</sequence>
<name>A0A438KD72_VITVI</name>
<organism evidence="2 3">
    <name type="scientific">Vitis vinifera</name>
    <name type="common">Grape</name>
    <dbReference type="NCBI Taxonomy" id="29760"/>
    <lineage>
        <taxon>Eukaryota</taxon>
        <taxon>Viridiplantae</taxon>
        <taxon>Streptophyta</taxon>
        <taxon>Embryophyta</taxon>
        <taxon>Tracheophyta</taxon>
        <taxon>Spermatophyta</taxon>
        <taxon>Magnoliopsida</taxon>
        <taxon>eudicotyledons</taxon>
        <taxon>Gunneridae</taxon>
        <taxon>Pentapetalae</taxon>
        <taxon>rosids</taxon>
        <taxon>Vitales</taxon>
        <taxon>Vitaceae</taxon>
        <taxon>Viteae</taxon>
        <taxon>Vitis</taxon>
    </lineage>
</organism>
<proteinExistence type="predicted"/>
<dbReference type="EMBL" id="QGNW01000009">
    <property type="protein sequence ID" value="RVX19155.1"/>
    <property type="molecule type" value="Genomic_DNA"/>
</dbReference>
<protein>
    <submittedName>
        <fullName evidence="2">Uncharacterized protein</fullName>
    </submittedName>
</protein>
<dbReference type="Proteomes" id="UP000288805">
    <property type="component" value="Unassembled WGS sequence"/>
</dbReference>
<reference evidence="2 3" key="1">
    <citation type="journal article" date="2018" name="PLoS Genet.">
        <title>Population sequencing reveals clonal diversity and ancestral inbreeding in the grapevine cultivar Chardonnay.</title>
        <authorList>
            <person name="Roach M.J."/>
            <person name="Johnson D.L."/>
            <person name="Bohlmann J."/>
            <person name="van Vuuren H.J."/>
            <person name="Jones S.J."/>
            <person name="Pretorius I.S."/>
            <person name="Schmidt S.A."/>
            <person name="Borneman A.R."/>
        </authorList>
    </citation>
    <scope>NUCLEOTIDE SEQUENCE [LARGE SCALE GENOMIC DNA]</scope>
    <source>
        <strain evidence="3">cv. Chardonnay</strain>
        <tissue evidence="2">Leaf</tissue>
    </source>
</reference>
<evidence type="ECO:0000313" key="2">
    <source>
        <dbReference type="EMBL" id="RVX19155.1"/>
    </source>
</evidence>
<dbReference type="AlphaFoldDB" id="A0A438KD72"/>
<keyword evidence="1" id="KW-0812">Transmembrane</keyword>
<keyword evidence="1" id="KW-1133">Transmembrane helix</keyword>
<keyword evidence="1" id="KW-0472">Membrane</keyword>
<evidence type="ECO:0000313" key="3">
    <source>
        <dbReference type="Proteomes" id="UP000288805"/>
    </source>
</evidence>
<feature type="transmembrane region" description="Helical" evidence="1">
    <location>
        <begin position="62"/>
        <end position="83"/>
    </location>
</feature>
<comment type="caution">
    <text evidence="2">The sequence shown here is derived from an EMBL/GenBank/DDBJ whole genome shotgun (WGS) entry which is preliminary data.</text>
</comment>
<evidence type="ECO:0000256" key="1">
    <source>
        <dbReference type="SAM" id="Phobius"/>
    </source>
</evidence>
<accession>A0A438KD72</accession>
<gene>
    <name evidence="2" type="ORF">CK203_008728</name>
</gene>